<dbReference type="OrthoDB" id="9787204at2"/>
<gene>
    <name evidence="2" type="ORF">Lnau_0078</name>
</gene>
<sequence>MRKSVSLALLSMLCVSASGFAEITFNKAASIRFNTKLNRLDAVACDKTATQCIAVGFGAEYHLHERLAYVSQDGGKTWGEPILLAAPKEEITPMLSDDPNLSNIHCNESGQSCKITSSAVINRIPTPIVYSSQDGGLSWSEPKILPLPKSVNKSQIYENDSLYTSISCDQNGVICTIAGSLMGDKEAIPFIYSTNNGGETWTLSNSLRKPSYQAPDEYFHGTILSGVSCNFSGRNCVAVGGSVISTGFFSTYYSLNPIAYYTQDAGAHWSSPIVLPMKETTSSAGTLVDVACDGSGMQCITLGFDYDYFTSNYHPYSFITRNGGLDWSDKSFITTKPGKHGLTSIHCDDSGKRCKVVGWTWKRIATIPVVTPMLFTTNDAGKLWEKETSFSVERSAKFNDIFCNNTGENCIVVGSQVETNNAQLMKKFLKKQAKFNLHKPQKLSQ</sequence>
<dbReference type="CDD" id="cd15482">
    <property type="entry name" value="Sialidase_non-viral"/>
    <property type="match status" value="1"/>
</dbReference>
<proteinExistence type="predicted"/>
<keyword evidence="3" id="KW-1185">Reference proteome</keyword>
<feature type="signal peptide" evidence="1">
    <location>
        <begin position="1"/>
        <end position="21"/>
    </location>
</feature>
<dbReference type="Gene3D" id="2.120.10.10">
    <property type="match status" value="1"/>
</dbReference>
<name>A0A0W0X438_9GAMM</name>
<evidence type="ECO:0000313" key="2">
    <source>
        <dbReference type="EMBL" id="KTD39311.1"/>
    </source>
</evidence>
<protein>
    <submittedName>
        <fullName evidence="2">BNR/Asp-box repeat containing protein</fullName>
    </submittedName>
</protein>
<dbReference type="SUPFAM" id="SSF50939">
    <property type="entry name" value="Sialidases"/>
    <property type="match status" value="1"/>
</dbReference>
<dbReference type="STRING" id="45070.Lnau_0078"/>
<dbReference type="AlphaFoldDB" id="A0A0W0X438"/>
<comment type="caution">
    <text evidence="2">The sequence shown here is derived from an EMBL/GenBank/DDBJ whole genome shotgun (WGS) entry which is preliminary data.</text>
</comment>
<dbReference type="RefSeq" id="WP_058503167.1">
    <property type="nucleotide sequence ID" value="NZ_CAAAIF010000002.1"/>
</dbReference>
<dbReference type="Proteomes" id="UP000054725">
    <property type="component" value="Unassembled WGS sequence"/>
</dbReference>
<organism evidence="2 3">
    <name type="scientific">Legionella nautarum</name>
    <dbReference type="NCBI Taxonomy" id="45070"/>
    <lineage>
        <taxon>Bacteria</taxon>
        <taxon>Pseudomonadati</taxon>
        <taxon>Pseudomonadota</taxon>
        <taxon>Gammaproteobacteria</taxon>
        <taxon>Legionellales</taxon>
        <taxon>Legionellaceae</taxon>
        <taxon>Legionella</taxon>
    </lineage>
</organism>
<dbReference type="EMBL" id="LNYO01000001">
    <property type="protein sequence ID" value="KTD39311.1"/>
    <property type="molecule type" value="Genomic_DNA"/>
</dbReference>
<accession>A0A0W0X438</accession>
<dbReference type="PATRIC" id="fig|45070.6.peg.80"/>
<evidence type="ECO:0000313" key="3">
    <source>
        <dbReference type="Proteomes" id="UP000054725"/>
    </source>
</evidence>
<feature type="chain" id="PRO_5006916122" evidence="1">
    <location>
        <begin position="22"/>
        <end position="445"/>
    </location>
</feature>
<dbReference type="InterPro" id="IPR036278">
    <property type="entry name" value="Sialidase_sf"/>
</dbReference>
<reference evidence="2 3" key="1">
    <citation type="submission" date="2015-11" db="EMBL/GenBank/DDBJ databases">
        <title>Genomic analysis of 38 Legionella species identifies large and diverse effector repertoires.</title>
        <authorList>
            <person name="Burstein D."/>
            <person name="Amaro F."/>
            <person name="Zusman T."/>
            <person name="Lifshitz Z."/>
            <person name="Cohen O."/>
            <person name="Gilbert J.A."/>
            <person name="Pupko T."/>
            <person name="Shuman H.A."/>
            <person name="Segal G."/>
        </authorList>
    </citation>
    <scope>NUCLEOTIDE SEQUENCE [LARGE SCALE GENOMIC DNA]</scope>
    <source>
        <strain evidence="2 3">ATCC 49506</strain>
    </source>
</reference>
<evidence type="ECO:0000256" key="1">
    <source>
        <dbReference type="SAM" id="SignalP"/>
    </source>
</evidence>
<keyword evidence="1" id="KW-0732">Signal</keyword>